<evidence type="ECO:0000256" key="1">
    <source>
        <dbReference type="ARBA" id="ARBA00009865"/>
    </source>
</evidence>
<evidence type="ECO:0000256" key="3">
    <source>
        <dbReference type="ARBA" id="ARBA00023295"/>
    </source>
</evidence>
<dbReference type="EMBL" id="SGXF01000005">
    <property type="protein sequence ID" value="RZS94059.1"/>
    <property type="molecule type" value="Genomic_DNA"/>
</dbReference>
<feature type="active site" description="Proton acceptor" evidence="4">
    <location>
        <position position="14"/>
    </location>
</feature>
<dbReference type="Pfam" id="PF04616">
    <property type="entry name" value="Glyco_hydro_43"/>
    <property type="match status" value="1"/>
</dbReference>
<evidence type="ECO:0000256" key="2">
    <source>
        <dbReference type="ARBA" id="ARBA00022801"/>
    </source>
</evidence>
<feature type="active site" description="Proton donor" evidence="4">
    <location>
        <position position="182"/>
    </location>
</feature>
<evidence type="ECO:0000313" key="8">
    <source>
        <dbReference type="EMBL" id="RZS94059.1"/>
    </source>
</evidence>
<feature type="domain" description="Beta-xylosidase C-terminal Concanavalin A-like" evidence="7">
    <location>
        <begin position="320"/>
        <end position="507"/>
    </location>
</feature>
<reference evidence="8 9" key="1">
    <citation type="submission" date="2019-02" db="EMBL/GenBank/DDBJ databases">
        <title>Genomic Encyclopedia of Type Strains, Phase IV (KMG-IV): sequencing the most valuable type-strain genomes for metagenomic binning, comparative biology and taxonomic classification.</title>
        <authorList>
            <person name="Goeker M."/>
        </authorList>
    </citation>
    <scope>NUCLEOTIDE SEQUENCE [LARGE SCALE GENOMIC DNA]</scope>
    <source>
        <strain evidence="8 9">DSM 29486</strain>
    </source>
</reference>
<dbReference type="RefSeq" id="WP_130435695.1">
    <property type="nucleotide sequence ID" value="NZ_SGXF01000005.1"/>
</dbReference>
<accession>A0A4V2F5U7</accession>
<dbReference type="InterPro" id="IPR013320">
    <property type="entry name" value="ConA-like_dom_sf"/>
</dbReference>
<dbReference type="GO" id="GO:0004553">
    <property type="term" value="F:hydrolase activity, hydrolyzing O-glycosyl compounds"/>
    <property type="evidence" value="ECO:0007669"/>
    <property type="project" value="InterPro"/>
</dbReference>
<dbReference type="Gene3D" id="2.115.10.20">
    <property type="entry name" value="Glycosyl hydrolase domain, family 43"/>
    <property type="match status" value="1"/>
</dbReference>
<dbReference type="SUPFAM" id="SSF49899">
    <property type="entry name" value="Concanavalin A-like lectins/glucanases"/>
    <property type="match status" value="1"/>
</dbReference>
<dbReference type="Proteomes" id="UP000292927">
    <property type="component" value="Unassembled WGS sequence"/>
</dbReference>
<evidence type="ECO:0000259" key="7">
    <source>
        <dbReference type="Pfam" id="PF17851"/>
    </source>
</evidence>
<organism evidence="8 9">
    <name type="scientific">Cuneatibacter caecimuris</name>
    <dbReference type="NCBI Taxonomy" id="1796618"/>
    <lineage>
        <taxon>Bacteria</taxon>
        <taxon>Bacillati</taxon>
        <taxon>Bacillota</taxon>
        <taxon>Clostridia</taxon>
        <taxon>Lachnospirales</taxon>
        <taxon>Lachnospiraceae</taxon>
        <taxon>Cuneatibacter</taxon>
    </lineage>
</organism>
<keyword evidence="3 6" id="KW-0326">Glycosidase</keyword>
<dbReference type="OrthoDB" id="9801455at2"/>
<dbReference type="InterPro" id="IPR006710">
    <property type="entry name" value="Glyco_hydro_43"/>
</dbReference>
<feature type="site" description="Important for catalytic activity, responsible for pKa modulation of the active site Glu and correct orientation of both the proton donor and substrate" evidence="5">
    <location>
        <position position="123"/>
    </location>
</feature>
<dbReference type="SUPFAM" id="SSF75005">
    <property type="entry name" value="Arabinanase/levansucrase/invertase"/>
    <property type="match status" value="1"/>
</dbReference>
<dbReference type="PANTHER" id="PTHR42812">
    <property type="entry name" value="BETA-XYLOSIDASE"/>
    <property type="match status" value="1"/>
</dbReference>
<dbReference type="InterPro" id="IPR023296">
    <property type="entry name" value="Glyco_hydro_beta-prop_sf"/>
</dbReference>
<dbReference type="InterPro" id="IPR051795">
    <property type="entry name" value="Glycosyl_Hydrlase_43"/>
</dbReference>
<proteinExistence type="inferred from homology"/>
<dbReference type="PANTHER" id="PTHR42812:SF12">
    <property type="entry name" value="BETA-XYLOSIDASE-RELATED"/>
    <property type="match status" value="1"/>
</dbReference>
<dbReference type="GO" id="GO:0005975">
    <property type="term" value="P:carbohydrate metabolic process"/>
    <property type="evidence" value="ECO:0007669"/>
    <property type="project" value="InterPro"/>
</dbReference>
<evidence type="ECO:0000313" key="9">
    <source>
        <dbReference type="Proteomes" id="UP000292927"/>
    </source>
</evidence>
<evidence type="ECO:0000256" key="5">
    <source>
        <dbReference type="PIRSR" id="PIRSR606710-2"/>
    </source>
</evidence>
<keyword evidence="2 6" id="KW-0378">Hydrolase</keyword>
<dbReference type="AlphaFoldDB" id="A0A4V2F5U7"/>
<dbReference type="CDD" id="cd18617">
    <property type="entry name" value="GH43_XynB-like"/>
    <property type="match status" value="1"/>
</dbReference>
<comment type="caution">
    <text evidence="8">The sequence shown here is derived from an EMBL/GenBank/DDBJ whole genome shotgun (WGS) entry which is preliminary data.</text>
</comment>
<protein>
    <submittedName>
        <fullName evidence="8">Alpha-N-arabinofuranosidase</fullName>
    </submittedName>
</protein>
<dbReference type="Gene3D" id="2.60.120.200">
    <property type="match status" value="1"/>
</dbReference>
<dbReference type="InterPro" id="IPR041542">
    <property type="entry name" value="GH43_C2"/>
</dbReference>
<evidence type="ECO:0000256" key="6">
    <source>
        <dbReference type="RuleBase" id="RU361187"/>
    </source>
</evidence>
<evidence type="ECO:0000256" key="4">
    <source>
        <dbReference type="PIRSR" id="PIRSR606710-1"/>
    </source>
</evidence>
<comment type="similarity">
    <text evidence="1 6">Belongs to the glycosyl hydrolase 43 family.</text>
</comment>
<gene>
    <name evidence="8" type="ORF">EV209_2425</name>
</gene>
<sequence>MEYRNPVLTGFYPDPSICRAGNDYYMVTSSFEYLPGIPVFHSRDLVNWEQVGHCLTRKEQMTFPEAPASGGIYAATIRYHQGKFYVTSTNTSAQGHTGNFIVSAEDPAGEWSDPVWVEQGGIDPSLFFDEDGTAYYTSNGMFRDHSGVMRNMIQQSVISAETGEILRGPEVISLGTGGRCAEGPHLYRKDGMYYLLLAEGGTELGHMETIFRSENPFGPFQPCPGNPILTARDENRPELAAAGHADIVEDADGRYWMVFLCYRTIDAKFHHLGRETSIVPLIWEEGTWPQIPGGRAPRRLVRCLPEREVAQRDLRRSFYDDFSGTRKLDWNTIREYCGEIETGKEGLRIKGSRISLWEQKTPSFLGVRQKHMRFLCSTDLRFMPETPEEEAGLCVLYSNTAYYSFRIVRGKKGFALSLRRRIHDMETEQRCLELKEGRAEIAVMGEEADYHFGVMENGEFLELAKADTRLLSTEVNRGFTGVYIGLYASGNGKNCRKPAVFSYFRYEGQDDEV</sequence>
<name>A0A4V2F5U7_9FIRM</name>
<keyword evidence="9" id="KW-1185">Reference proteome</keyword>
<dbReference type="Pfam" id="PF17851">
    <property type="entry name" value="GH43_C2"/>
    <property type="match status" value="1"/>
</dbReference>